<protein>
    <submittedName>
        <fullName evidence="1">Uncharacterized protein</fullName>
    </submittedName>
</protein>
<dbReference type="EMBL" id="BARV01014549">
    <property type="protein sequence ID" value="GAI32215.1"/>
    <property type="molecule type" value="Genomic_DNA"/>
</dbReference>
<gene>
    <name evidence="1" type="ORF">S06H3_25284</name>
</gene>
<proteinExistence type="predicted"/>
<reference evidence="1" key="1">
    <citation type="journal article" date="2014" name="Front. Microbiol.">
        <title>High frequency of phylogenetically diverse reductive dehalogenase-homologous genes in deep subseafloor sedimentary metagenomes.</title>
        <authorList>
            <person name="Kawai M."/>
            <person name="Futagami T."/>
            <person name="Toyoda A."/>
            <person name="Takaki Y."/>
            <person name="Nishi S."/>
            <person name="Hori S."/>
            <person name="Arai W."/>
            <person name="Tsubouchi T."/>
            <person name="Morono Y."/>
            <person name="Uchiyama I."/>
            <person name="Ito T."/>
            <person name="Fujiyama A."/>
            <person name="Inagaki F."/>
            <person name="Takami H."/>
        </authorList>
    </citation>
    <scope>NUCLEOTIDE SEQUENCE</scope>
    <source>
        <strain evidence="1">Expedition CK06-06</strain>
    </source>
</reference>
<organism evidence="1">
    <name type="scientific">marine sediment metagenome</name>
    <dbReference type="NCBI Taxonomy" id="412755"/>
    <lineage>
        <taxon>unclassified sequences</taxon>
        <taxon>metagenomes</taxon>
        <taxon>ecological metagenomes</taxon>
    </lineage>
</organism>
<accession>X1NZI9</accession>
<dbReference type="AlphaFoldDB" id="X1NZI9"/>
<comment type="caution">
    <text evidence="1">The sequence shown here is derived from an EMBL/GenBank/DDBJ whole genome shotgun (WGS) entry which is preliminary data.</text>
</comment>
<name>X1NZI9_9ZZZZ</name>
<sequence>MVAWLRQLNVRGVINREVGRLDGERGNVRGVGMSGVWIGYPYIYLIQNGNVYYAGFYWVSVAKPYLGKLA</sequence>
<evidence type="ECO:0000313" key="1">
    <source>
        <dbReference type="EMBL" id="GAI32215.1"/>
    </source>
</evidence>